<dbReference type="EMBL" id="LR026968">
    <property type="protein sequence ID" value="VBB81072.1"/>
    <property type="molecule type" value="Genomic_DNA"/>
</dbReference>
<organism evidence="2 3">
    <name type="scientific">Podospora comata</name>
    <dbReference type="NCBI Taxonomy" id="48703"/>
    <lineage>
        <taxon>Eukaryota</taxon>
        <taxon>Fungi</taxon>
        <taxon>Dikarya</taxon>
        <taxon>Ascomycota</taxon>
        <taxon>Pezizomycotina</taxon>
        <taxon>Sordariomycetes</taxon>
        <taxon>Sordariomycetidae</taxon>
        <taxon>Sordariales</taxon>
        <taxon>Podosporaceae</taxon>
        <taxon>Podospora</taxon>
    </lineage>
</organism>
<evidence type="ECO:0000256" key="1">
    <source>
        <dbReference type="SAM" id="Coils"/>
    </source>
</evidence>
<sequence length="210" mass="22873">MQAKHWLSSVSVGSKNMAPTEAVKDLEKTLGSTVDSIADLALDPHSTEKTTPFPLGIGVKIADKRVDDTQADIDQLYQNITNMQANMYPILQEQARLIKDQGDTIEALKKHNNLPATGATALSTDAATLDALTQAVQTLHDRVTAIELTVNKAVLFGDQQGQSDISVAANSIKMQDRERENFNKCLDETLRDCARDHGAIKRSLDGFLAV</sequence>
<keyword evidence="3" id="KW-1185">Reference proteome</keyword>
<name>A0ABY6SCI6_PODCO</name>
<accession>A0ABY6SCI6</accession>
<dbReference type="Proteomes" id="UP000280685">
    <property type="component" value="Chromosome 5"/>
</dbReference>
<keyword evidence="1" id="KW-0175">Coiled coil</keyword>
<gene>
    <name evidence="2" type="ORF">PODCO_503435</name>
</gene>
<reference evidence="2" key="1">
    <citation type="submission" date="2018-02" db="EMBL/GenBank/DDBJ databases">
        <authorList>
            <person name="Silar P."/>
        </authorList>
    </citation>
    <scope>NUCLEOTIDE SEQUENCE [LARGE SCALE GENOMIC DNA]</scope>
    <source>
        <strain evidence="2">T</strain>
    </source>
</reference>
<protein>
    <submittedName>
        <fullName evidence="2">Uncharacterized protein</fullName>
    </submittedName>
</protein>
<evidence type="ECO:0000313" key="2">
    <source>
        <dbReference type="EMBL" id="VBB81072.1"/>
    </source>
</evidence>
<evidence type="ECO:0000313" key="3">
    <source>
        <dbReference type="Proteomes" id="UP000280685"/>
    </source>
</evidence>
<proteinExistence type="predicted"/>
<feature type="coiled-coil region" evidence="1">
    <location>
        <begin position="59"/>
        <end position="86"/>
    </location>
</feature>